<feature type="domain" description="Lipoyl-binding" evidence="2">
    <location>
        <begin position="35"/>
        <end position="68"/>
    </location>
</feature>
<feature type="domain" description="YbhG-like alpha-helical hairpin" evidence="3">
    <location>
        <begin position="72"/>
        <end position="194"/>
    </location>
</feature>
<keyword evidence="5" id="KW-1185">Reference proteome</keyword>
<reference evidence="5" key="1">
    <citation type="submission" date="2019-09" db="EMBL/GenBank/DDBJ databases">
        <authorList>
            <person name="Jung D.-H."/>
        </authorList>
    </citation>
    <scope>NUCLEOTIDE SEQUENCE [LARGE SCALE GENOMIC DNA]</scope>
    <source>
        <strain evidence="5">JA-25</strain>
    </source>
</reference>
<organism evidence="4 5">
    <name type="scientific">Fibrivirga algicola</name>
    <dbReference type="NCBI Taxonomy" id="2950420"/>
    <lineage>
        <taxon>Bacteria</taxon>
        <taxon>Pseudomonadati</taxon>
        <taxon>Bacteroidota</taxon>
        <taxon>Cytophagia</taxon>
        <taxon>Cytophagales</taxon>
        <taxon>Spirosomataceae</taxon>
        <taxon>Fibrivirga</taxon>
    </lineage>
</organism>
<dbReference type="Gene3D" id="2.40.50.100">
    <property type="match status" value="1"/>
</dbReference>
<evidence type="ECO:0000259" key="3">
    <source>
        <dbReference type="Pfam" id="PF25881"/>
    </source>
</evidence>
<proteinExistence type="predicted"/>
<dbReference type="PROSITE" id="PS51257">
    <property type="entry name" value="PROKAR_LIPOPROTEIN"/>
    <property type="match status" value="1"/>
</dbReference>
<dbReference type="Gene3D" id="1.10.287.470">
    <property type="entry name" value="Helix hairpin bin"/>
    <property type="match status" value="1"/>
</dbReference>
<dbReference type="PANTHER" id="PTHR30438">
    <property type="entry name" value="36 KDA ANTIGEN-RELATED"/>
    <property type="match status" value="1"/>
</dbReference>
<reference evidence="5" key="2">
    <citation type="submission" date="2023-07" db="EMBL/GenBank/DDBJ databases">
        <authorList>
            <person name="Jung D.-H."/>
        </authorList>
    </citation>
    <scope>NUCLEOTIDE SEQUENCE [LARGE SCALE GENOMIC DNA]</scope>
    <source>
        <strain evidence="5">JA-25</strain>
    </source>
</reference>
<feature type="signal peptide" evidence="1">
    <location>
        <begin position="1"/>
        <end position="24"/>
    </location>
</feature>
<dbReference type="RefSeq" id="WP_166693343.1">
    <property type="nucleotide sequence ID" value="NZ_WAEL01000008.1"/>
</dbReference>
<dbReference type="InterPro" id="IPR000089">
    <property type="entry name" value="Biotin_lipoyl"/>
</dbReference>
<dbReference type="EMBL" id="WAEL01000008">
    <property type="protein sequence ID" value="NID12526.1"/>
    <property type="molecule type" value="Genomic_DNA"/>
</dbReference>
<protein>
    <submittedName>
        <fullName evidence="4">Biotin/lipoyl-binding protein</fullName>
    </submittedName>
</protein>
<dbReference type="Pfam" id="PF25881">
    <property type="entry name" value="HH_YBHG"/>
    <property type="match status" value="1"/>
</dbReference>
<gene>
    <name evidence="4" type="ORF">F7231_20315</name>
</gene>
<dbReference type="Pfam" id="PF00364">
    <property type="entry name" value="Biotin_lipoyl"/>
    <property type="match status" value="1"/>
</dbReference>
<evidence type="ECO:0000256" key="1">
    <source>
        <dbReference type="SAM" id="SignalP"/>
    </source>
</evidence>
<dbReference type="PANTHER" id="PTHR30438:SF2">
    <property type="entry name" value="MEMBRANE PROTEIN"/>
    <property type="match status" value="1"/>
</dbReference>
<evidence type="ECO:0000313" key="5">
    <source>
        <dbReference type="Proteomes" id="UP000606008"/>
    </source>
</evidence>
<evidence type="ECO:0000259" key="2">
    <source>
        <dbReference type="Pfam" id="PF00364"/>
    </source>
</evidence>
<evidence type="ECO:0000313" key="4">
    <source>
        <dbReference type="EMBL" id="NID12526.1"/>
    </source>
</evidence>
<dbReference type="CDD" id="cd06849">
    <property type="entry name" value="lipoyl_domain"/>
    <property type="match status" value="1"/>
</dbReference>
<dbReference type="SUPFAM" id="SSF111369">
    <property type="entry name" value="HlyD-like secretion proteins"/>
    <property type="match status" value="1"/>
</dbReference>
<dbReference type="InterPro" id="IPR059052">
    <property type="entry name" value="HH_YbhG-like"/>
</dbReference>
<accession>A0ABX0QK66</accession>
<feature type="chain" id="PRO_5047189838" evidence="1">
    <location>
        <begin position="25"/>
        <end position="324"/>
    </location>
</feature>
<name>A0ABX0QK66_9BACT</name>
<keyword evidence="1" id="KW-0732">Signal</keyword>
<dbReference type="Proteomes" id="UP000606008">
    <property type="component" value="Unassembled WGS sequence"/>
</dbReference>
<comment type="caution">
    <text evidence="4">The sequence shown here is derived from an EMBL/GenBank/DDBJ whole genome shotgun (WGS) entry which is preliminary data.</text>
</comment>
<sequence>MKTNLVAVLSLGTLLLASCQNEQALSDAIEGKVKKETVSVTAKVTGRITKILVQEGDKVHKGQPVASIDIPEAEAKLLQAQGAYTSAKAQYEMARNGATANERKQADAAASAAGNQYALAEKSFARIKNMYRDSLISAQQYDEMLTKYQSAKAQLTGTQAKRDEVDGQVRAERIKMAYGDMLRAEGALKEVQAALREKVIVAAQDMTIETISLHEGELAPAGYAVATGYADGQTYLRFTVSEKEVGQFVRGTTYAAKLPYGDKTLQAKLVSIKELSSYASRTSSYPNYELGEATYELKLNPIAPADQASLLTNQTVLLSANKSL</sequence>